<feature type="signal peptide" evidence="1">
    <location>
        <begin position="1"/>
        <end position="22"/>
    </location>
</feature>
<dbReference type="EMBL" id="JAENII010000014">
    <property type="protein sequence ID" value="MBK1828463.1"/>
    <property type="molecule type" value="Genomic_DNA"/>
</dbReference>
<dbReference type="Gene3D" id="2.60.120.380">
    <property type="match status" value="1"/>
</dbReference>
<keyword evidence="1" id="KW-0732">Signal</keyword>
<evidence type="ECO:0000313" key="3">
    <source>
        <dbReference type="Proteomes" id="UP000658278"/>
    </source>
</evidence>
<gene>
    <name evidence="2" type="ORF">JIN81_15630</name>
</gene>
<reference evidence="2" key="1">
    <citation type="submission" date="2021-01" db="EMBL/GenBank/DDBJ databases">
        <title>Modified the classification status of verrucomicrobia.</title>
        <authorList>
            <person name="Feng X."/>
        </authorList>
    </citation>
    <scope>NUCLEOTIDE SEQUENCE</scope>
    <source>
        <strain evidence="2">KCTC 22201</strain>
    </source>
</reference>
<keyword evidence="3" id="KW-1185">Reference proteome</keyword>
<evidence type="ECO:0000256" key="1">
    <source>
        <dbReference type="SAM" id="SignalP"/>
    </source>
</evidence>
<organism evidence="2 3">
    <name type="scientific">Haloferula rosea</name>
    <dbReference type="NCBI Taxonomy" id="490093"/>
    <lineage>
        <taxon>Bacteria</taxon>
        <taxon>Pseudomonadati</taxon>
        <taxon>Verrucomicrobiota</taxon>
        <taxon>Verrucomicrobiia</taxon>
        <taxon>Verrucomicrobiales</taxon>
        <taxon>Verrucomicrobiaceae</taxon>
        <taxon>Haloferula</taxon>
    </lineage>
</organism>
<accession>A0A934RF28</accession>
<feature type="chain" id="PRO_5038048175" evidence="1">
    <location>
        <begin position="23"/>
        <end position="306"/>
    </location>
</feature>
<dbReference type="Proteomes" id="UP000658278">
    <property type="component" value="Unassembled WGS sequence"/>
</dbReference>
<comment type="caution">
    <text evidence="2">The sequence shown here is derived from an EMBL/GenBank/DDBJ whole genome shotgun (WGS) entry which is preliminary data.</text>
</comment>
<name>A0A934RF28_9BACT</name>
<dbReference type="AlphaFoldDB" id="A0A934RF28"/>
<sequence>MKINLCRSMLAALLCPLMIAAAADETRTIPVQFKPGTTGADIKGSITGRESIVYTLGARSGQFLKVDLKTDNLSADFNVYIPGKGPGDDALYASALGDNSYNGQLFKDGEHKICVFLNRAAARRSETANFSLSLQITDKAPAPSPAAEKFSKTVNYGDIKFTVTFPAKPGNSEFNIASTGLTEADDTFNVGIEGKVIDVLCDDITGDDSPEVAVIVEANDGKRSAQVFTSYSKKSFGMVNFQDVTNGKALDGYRGGDEFQFVENTFVRRFPLYQGGEKTGKFRQFQFKMEDGEAMRQLKLDRTTNY</sequence>
<protein>
    <submittedName>
        <fullName evidence="2">Uncharacterized protein</fullName>
    </submittedName>
</protein>
<proteinExistence type="predicted"/>
<dbReference type="RefSeq" id="WP_200281953.1">
    <property type="nucleotide sequence ID" value="NZ_JAENII010000014.1"/>
</dbReference>
<evidence type="ECO:0000313" key="2">
    <source>
        <dbReference type="EMBL" id="MBK1828463.1"/>
    </source>
</evidence>